<dbReference type="Proteomes" id="UP001055811">
    <property type="component" value="Linkage Group LG09"/>
</dbReference>
<sequence>MTRPTRKNSLDGLNLTRPVPKKGVKFEASDKPVPVIPKVKKPNQTFEKVVNIPTESVPNVEIRKPTTFKDDDSSAMLQRPNLSFQINKEQEKKEKLTDMKMVRKPEPYLRKEEREVMEDDDVIENSLNEEDQNNVSLLQKPEITVDQNSENDDVIENSNSSINVDLGFEMENVENESGDIDQESDDLTATSSMQSSLDTALREPPKRLDQSIKDTSKIEKVVKGPINPLPYGNNIESENLPTPPLLKEREDGDWKRAENLIKKEGREEVELINIG</sequence>
<proteinExistence type="predicted"/>
<dbReference type="EMBL" id="CM042017">
    <property type="protein sequence ID" value="KAI3689118.1"/>
    <property type="molecule type" value="Genomic_DNA"/>
</dbReference>
<organism evidence="1 2">
    <name type="scientific">Cichorium intybus</name>
    <name type="common">Chicory</name>
    <dbReference type="NCBI Taxonomy" id="13427"/>
    <lineage>
        <taxon>Eukaryota</taxon>
        <taxon>Viridiplantae</taxon>
        <taxon>Streptophyta</taxon>
        <taxon>Embryophyta</taxon>
        <taxon>Tracheophyta</taxon>
        <taxon>Spermatophyta</taxon>
        <taxon>Magnoliopsida</taxon>
        <taxon>eudicotyledons</taxon>
        <taxon>Gunneridae</taxon>
        <taxon>Pentapetalae</taxon>
        <taxon>asterids</taxon>
        <taxon>campanulids</taxon>
        <taxon>Asterales</taxon>
        <taxon>Asteraceae</taxon>
        <taxon>Cichorioideae</taxon>
        <taxon>Cichorieae</taxon>
        <taxon>Cichoriinae</taxon>
        <taxon>Cichorium</taxon>
    </lineage>
</organism>
<gene>
    <name evidence="1" type="ORF">L2E82_47067</name>
</gene>
<accession>A0ACB8YVI0</accession>
<evidence type="ECO:0000313" key="2">
    <source>
        <dbReference type="Proteomes" id="UP001055811"/>
    </source>
</evidence>
<reference evidence="2" key="1">
    <citation type="journal article" date="2022" name="Mol. Ecol. Resour.">
        <title>The genomes of chicory, endive, great burdock and yacon provide insights into Asteraceae palaeo-polyploidization history and plant inulin production.</title>
        <authorList>
            <person name="Fan W."/>
            <person name="Wang S."/>
            <person name="Wang H."/>
            <person name="Wang A."/>
            <person name="Jiang F."/>
            <person name="Liu H."/>
            <person name="Zhao H."/>
            <person name="Xu D."/>
            <person name="Zhang Y."/>
        </authorList>
    </citation>
    <scope>NUCLEOTIDE SEQUENCE [LARGE SCALE GENOMIC DNA]</scope>
    <source>
        <strain evidence="2">cv. Punajuju</strain>
    </source>
</reference>
<reference evidence="1 2" key="2">
    <citation type="journal article" date="2022" name="Mol. Ecol. Resour.">
        <title>The genomes of chicory, endive, great burdock and yacon provide insights into Asteraceae paleo-polyploidization history and plant inulin production.</title>
        <authorList>
            <person name="Fan W."/>
            <person name="Wang S."/>
            <person name="Wang H."/>
            <person name="Wang A."/>
            <person name="Jiang F."/>
            <person name="Liu H."/>
            <person name="Zhao H."/>
            <person name="Xu D."/>
            <person name="Zhang Y."/>
        </authorList>
    </citation>
    <scope>NUCLEOTIDE SEQUENCE [LARGE SCALE GENOMIC DNA]</scope>
    <source>
        <strain evidence="2">cv. Punajuju</strain>
        <tissue evidence="1">Leaves</tissue>
    </source>
</reference>
<keyword evidence="2" id="KW-1185">Reference proteome</keyword>
<protein>
    <submittedName>
        <fullName evidence="1">Uncharacterized protein</fullName>
    </submittedName>
</protein>
<name>A0ACB8YVI0_CICIN</name>
<comment type="caution">
    <text evidence="1">The sequence shown here is derived from an EMBL/GenBank/DDBJ whole genome shotgun (WGS) entry which is preliminary data.</text>
</comment>
<evidence type="ECO:0000313" key="1">
    <source>
        <dbReference type="EMBL" id="KAI3689118.1"/>
    </source>
</evidence>